<evidence type="ECO:0000256" key="4">
    <source>
        <dbReference type="SAM" id="Phobius"/>
    </source>
</evidence>
<dbReference type="InterPro" id="IPR045019">
    <property type="entry name" value="BETA-OHASE-like"/>
</dbReference>
<keyword evidence="4" id="KW-0472">Membrane</keyword>
<dbReference type="AlphaFoldDB" id="A0A937A8Y5"/>
<keyword evidence="6" id="KW-1185">Reference proteome</keyword>
<keyword evidence="4" id="KW-0812">Transmembrane</keyword>
<accession>A0A937A8Y5</accession>
<dbReference type="GO" id="GO:0010291">
    <property type="term" value="F:beta-carotene 3-hydroxylase activity"/>
    <property type="evidence" value="ECO:0007669"/>
    <property type="project" value="TreeGrafter"/>
</dbReference>
<feature type="transmembrane region" description="Helical" evidence="4">
    <location>
        <begin position="6"/>
        <end position="27"/>
    </location>
</feature>
<feature type="transmembrane region" description="Helical" evidence="4">
    <location>
        <begin position="80"/>
        <end position="99"/>
    </location>
</feature>
<evidence type="ECO:0000313" key="5">
    <source>
        <dbReference type="EMBL" id="MBL0764430.1"/>
    </source>
</evidence>
<comment type="caution">
    <text evidence="5">The sequence shown here is derived from an EMBL/GenBank/DDBJ whole genome shotgun (WGS) entry which is preliminary data.</text>
</comment>
<keyword evidence="3" id="KW-0560">Oxidoreductase</keyword>
<dbReference type="EMBL" id="JAERQG010000001">
    <property type="protein sequence ID" value="MBL0764430.1"/>
    <property type="molecule type" value="Genomic_DNA"/>
</dbReference>
<reference evidence="5" key="1">
    <citation type="submission" date="2021-01" db="EMBL/GenBank/DDBJ databases">
        <title>Marivirga sp. nov., isolated from intertidal surface sediments.</title>
        <authorList>
            <person name="Zhang M."/>
        </authorList>
    </citation>
    <scope>NUCLEOTIDE SEQUENCE</scope>
    <source>
        <strain evidence="5">SM1354</strain>
    </source>
</reference>
<keyword evidence="2" id="KW-0125">Carotenoid biosynthesis</keyword>
<name>A0A937A8Y5_9BACT</name>
<dbReference type="PANTHER" id="PTHR31899:SF9">
    <property type="entry name" value="BETA-CAROTENE 3-HYDROXYLASE 1, CHLOROPLASTIC"/>
    <property type="match status" value="1"/>
</dbReference>
<evidence type="ECO:0000313" key="6">
    <source>
        <dbReference type="Proteomes" id="UP000642920"/>
    </source>
</evidence>
<gene>
    <name evidence="5" type="ORF">JKP34_04140</name>
</gene>
<evidence type="ECO:0000256" key="1">
    <source>
        <dbReference type="ARBA" id="ARBA00009324"/>
    </source>
</evidence>
<evidence type="ECO:0000256" key="3">
    <source>
        <dbReference type="ARBA" id="ARBA00023002"/>
    </source>
</evidence>
<dbReference type="RefSeq" id="WP_201917985.1">
    <property type="nucleotide sequence ID" value="NZ_JAERQG010000001.1"/>
</dbReference>
<evidence type="ECO:0000256" key="2">
    <source>
        <dbReference type="ARBA" id="ARBA00022746"/>
    </source>
</evidence>
<dbReference type="Proteomes" id="UP000642920">
    <property type="component" value="Unassembled WGS sequence"/>
</dbReference>
<dbReference type="GO" id="GO:0016123">
    <property type="term" value="P:xanthophyll biosynthetic process"/>
    <property type="evidence" value="ECO:0007669"/>
    <property type="project" value="TreeGrafter"/>
</dbReference>
<organism evidence="5 6">
    <name type="scientific">Marivirga atlantica</name>
    <dbReference type="NCBI Taxonomy" id="1548457"/>
    <lineage>
        <taxon>Bacteria</taxon>
        <taxon>Pseudomonadati</taxon>
        <taxon>Bacteroidota</taxon>
        <taxon>Cytophagia</taxon>
        <taxon>Cytophagales</taxon>
        <taxon>Marivirgaceae</taxon>
        <taxon>Marivirga</taxon>
    </lineage>
</organism>
<sequence length="161" mass="19128">MSEYLLYTFYGVLIIGTFLFMEGVAWFTHKYIMHGFLWSWHKSHHKVHNHTLERNDLFALVFSIPSALLIMAGIEFENVRWLLFIGIGVACYGVFYVLFHDILVHRRVKIKFSARNKYLKRMIRAHYIHHEVHTKEGAEAFGFLYAPKKYESKEALQNSMR</sequence>
<proteinExistence type="inferred from homology"/>
<dbReference type="GO" id="GO:0016119">
    <property type="term" value="P:carotene metabolic process"/>
    <property type="evidence" value="ECO:0007669"/>
    <property type="project" value="TreeGrafter"/>
</dbReference>
<protein>
    <submittedName>
        <fullName evidence="5">Sterol desaturase family protein</fullName>
    </submittedName>
</protein>
<feature type="transmembrane region" description="Helical" evidence="4">
    <location>
        <begin position="57"/>
        <end position="74"/>
    </location>
</feature>
<keyword evidence="4" id="KW-1133">Transmembrane helix</keyword>
<comment type="similarity">
    <text evidence="1">Belongs to the sterol desaturase family.</text>
</comment>
<dbReference type="PANTHER" id="PTHR31899">
    <property type="entry name" value="BETA-CAROTENE 3-HYDROXYLASE 1, CHLOROPLASTIC"/>
    <property type="match status" value="1"/>
</dbReference>